<protein>
    <submittedName>
        <fullName evidence="2">Glucarate dehydratase</fullName>
        <ecNumber evidence="2">4.2.1.40</ecNumber>
    </submittedName>
</protein>
<dbReference type="InterPro" id="IPR034593">
    <property type="entry name" value="DgoD-like"/>
</dbReference>
<dbReference type="Pfam" id="PF13378">
    <property type="entry name" value="MR_MLE_C"/>
    <property type="match status" value="1"/>
</dbReference>
<evidence type="ECO:0000313" key="2">
    <source>
        <dbReference type="EMBL" id="RRH80378.1"/>
    </source>
</evidence>
<name>A0A3P3E5M9_9BURK</name>
<feature type="domain" description="Enolase C-terminal" evidence="1">
    <location>
        <begin position="7"/>
        <end position="91"/>
    </location>
</feature>
<accession>A0A3P3E5M9</accession>
<sequence>PHFWTMQGSVRVAQLCQAWGLTWGSHSNNHFDVSLAMFTHVAAAAPGKVTAIDTHWIWQDGQRLTKAPLRIEGGFVKVPTRGGLGVELDMDEVEKAHQLYLKHGLGARNDAQAMQYLIPGWTFDNKKPCMVR</sequence>
<feature type="non-terminal residue" evidence="2">
    <location>
        <position position="1"/>
    </location>
</feature>
<dbReference type="Gene3D" id="3.20.20.120">
    <property type="entry name" value="Enolase-like C-terminal domain"/>
    <property type="match status" value="1"/>
</dbReference>
<dbReference type="AlphaFoldDB" id="A0A3P3E5M9"/>
<dbReference type="RefSeq" id="WP_317617019.1">
    <property type="nucleotide sequence ID" value="NZ_RQXU01000039.1"/>
</dbReference>
<keyword evidence="2" id="KW-0456">Lyase</keyword>
<reference evidence="2 3" key="1">
    <citation type="submission" date="2018-11" db="EMBL/GenBank/DDBJ databases">
        <title>The genome of Variovorax sp T529.</title>
        <authorList>
            <person name="Gao J."/>
        </authorList>
    </citation>
    <scope>NUCLEOTIDE SEQUENCE [LARGE SCALE GENOMIC DNA]</scope>
    <source>
        <strain evidence="2 3">T529</strain>
    </source>
</reference>
<gene>
    <name evidence="2" type="primary">gudD</name>
    <name evidence="2" type="ORF">EH244_30615</name>
</gene>
<dbReference type="SUPFAM" id="SSF51604">
    <property type="entry name" value="Enolase C-terminal domain-like"/>
    <property type="match status" value="1"/>
</dbReference>
<dbReference type="Proteomes" id="UP000271590">
    <property type="component" value="Unassembled WGS sequence"/>
</dbReference>
<dbReference type="PANTHER" id="PTHR48080">
    <property type="entry name" value="D-GALACTONATE DEHYDRATASE-RELATED"/>
    <property type="match status" value="1"/>
</dbReference>
<dbReference type="PANTHER" id="PTHR48080:SF4">
    <property type="entry name" value="GLUCARATE DEHYDRATASE"/>
    <property type="match status" value="1"/>
</dbReference>
<dbReference type="InterPro" id="IPR036849">
    <property type="entry name" value="Enolase-like_C_sf"/>
</dbReference>
<evidence type="ECO:0000259" key="1">
    <source>
        <dbReference type="Pfam" id="PF13378"/>
    </source>
</evidence>
<evidence type="ECO:0000313" key="3">
    <source>
        <dbReference type="Proteomes" id="UP000271590"/>
    </source>
</evidence>
<dbReference type="GO" id="GO:0008872">
    <property type="term" value="F:glucarate dehydratase activity"/>
    <property type="evidence" value="ECO:0007669"/>
    <property type="project" value="UniProtKB-EC"/>
</dbReference>
<proteinExistence type="predicted"/>
<dbReference type="EMBL" id="RQXU01000039">
    <property type="protein sequence ID" value="RRH80378.1"/>
    <property type="molecule type" value="Genomic_DNA"/>
</dbReference>
<comment type="caution">
    <text evidence="2">The sequence shown here is derived from an EMBL/GenBank/DDBJ whole genome shotgun (WGS) entry which is preliminary data.</text>
</comment>
<dbReference type="EC" id="4.2.1.40" evidence="2"/>
<organism evidence="2 3">
    <name type="scientific">Variovorax beijingensis</name>
    <dbReference type="NCBI Taxonomy" id="2496117"/>
    <lineage>
        <taxon>Bacteria</taxon>
        <taxon>Pseudomonadati</taxon>
        <taxon>Pseudomonadota</taxon>
        <taxon>Betaproteobacteria</taxon>
        <taxon>Burkholderiales</taxon>
        <taxon>Comamonadaceae</taxon>
        <taxon>Variovorax</taxon>
    </lineage>
</organism>
<dbReference type="InterPro" id="IPR029065">
    <property type="entry name" value="Enolase_C-like"/>
</dbReference>